<protein>
    <submittedName>
        <fullName evidence="3">Uncharacterized protein</fullName>
    </submittedName>
</protein>
<organism evidence="3 5">
    <name type="scientific">Araneus ventricosus</name>
    <name type="common">Orbweaver spider</name>
    <name type="synonym">Epeira ventricosa</name>
    <dbReference type="NCBI Taxonomy" id="182803"/>
    <lineage>
        <taxon>Eukaryota</taxon>
        <taxon>Metazoa</taxon>
        <taxon>Ecdysozoa</taxon>
        <taxon>Arthropoda</taxon>
        <taxon>Chelicerata</taxon>
        <taxon>Arachnida</taxon>
        <taxon>Araneae</taxon>
        <taxon>Araneomorphae</taxon>
        <taxon>Entelegynae</taxon>
        <taxon>Araneoidea</taxon>
        <taxon>Araneidae</taxon>
        <taxon>Araneus</taxon>
    </lineage>
</organism>
<reference evidence="3 5" key="1">
    <citation type="journal article" date="2019" name="Sci. Rep.">
        <title>Orb-weaving spider Araneus ventricosus genome elucidates the spidroin gene catalogue.</title>
        <authorList>
            <person name="Kono N."/>
            <person name="Nakamura H."/>
            <person name="Ohtoshi R."/>
            <person name="Moran D.A.P."/>
            <person name="Shinohara A."/>
            <person name="Yoshida Y."/>
            <person name="Fujiwara M."/>
            <person name="Mori M."/>
            <person name="Tomita M."/>
            <person name="Arakawa K."/>
        </authorList>
    </citation>
    <scope>NUCLEOTIDE SEQUENCE [LARGE SCALE GENOMIC DNA]</scope>
</reference>
<dbReference type="AlphaFoldDB" id="A0A4Y2WY80"/>
<gene>
    <name evidence="4" type="ORF">AVEN_132532_1</name>
    <name evidence="3" type="ORF">AVEN_68974_1</name>
</gene>
<evidence type="ECO:0000256" key="1">
    <source>
        <dbReference type="SAM" id="MobiDB-lite"/>
    </source>
</evidence>
<keyword evidence="2" id="KW-0732">Signal</keyword>
<sequence>MDLMKSIVVLVCCCMFLIISADTQKAADNGLLARTINDENWYLFPGSLLQTGNINEPNSEAGSFHDIYTVKRPDGEIRRVHYAVDEHGLRANIHSNSAGLGSNTETNSVQSEPRRWPSDDFDLALEKFISMSHGKQTPVFPNLGQMVLPKPSILSQDISESIPDQEIKFSPMNANLPVSISTKRLFTKLVPTDPRQFSYAGKELDEKISYITNAENRNVKKQRPPSIVSSPNYVPNSKNYARNGFFESQRIPNPVVRSYYQPTSSLENSPNNGSKDLTKNFTDAPITETGDNEDISPSEVQKSSLNLEIFANLQATANETENEEHVASHMVTNESPLSEAVVIFNQTEYTDRITQPNVSKPILFQPILKDYISMTVMKNQIQPNFSNTFPSVSFGSAPLSTIFDSNSDEGGPYYHYVMNVGKKSGDTVSEVIEKYFKSSNSNELRNEVRDRIVSDSNMSVNESGSDSHTFNNISNDDLKLNENRLVLNEINNITLFPKSDSHGSLDFKDSEEYSRKISQMPSVENISTEEEINNLSKAINEQ</sequence>
<name>A0A4Y2WY80_ARAVE</name>
<dbReference type="EMBL" id="BGPR01066230">
    <property type="protein sequence ID" value="GBO40843.1"/>
    <property type="molecule type" value="Genomic_DNA"/>
</dbReference>
<dbReference type="Proteomes" id="UP000499080">
    <property type="component" value="Unassembled WGS sequence"/>
</dbReference>
<feature type="region of interest" description="Disordered" evidence="1">
    <location>
        <begin position="94"/>
        <end position="116"/>
    </location>
</feature>
<dbReference type="EMBL" id="BGPR01066229">
    <property type="protein sequence ID" value="GBO40842.1"/>
    <property type="molecule type" value="Genomic_DNA"/>
</dbReference>
<feature type="compositionally biased region" description="Polar residues" evidence="1">
    <location>
        <begin position="94"/>
        <end position="111"/>
    </location>
</feature>
<evidence type="ECO:0000256" key="2">
    <source>
        <dbReference type="SAM" id="SignalP"/>
    </source>
</evidence>
<feature type="compositionally biased region" description="Polar residues" evidence="1">
    <location>
        <begin position="260"/>
        <end position="281"/>
    </location>
</feature>
<evidence type="ECO:0000313" key="3">
    <source>
        <dbReference type="EMBL" id="GBO40842.1"/>
    </source>
</evidence>
<comment type="caution">
    <text evidence="3">The sequence shown here is derived from an EMBL/GenBank/DDBJ whole genome shotgun (WGS) entry which is preliminary data.</text>
</comment>
<feature type="signal peptide" evidence="2">
    <location>
        <begin position="1"/>
        <end position="21"/>
    </location>
</feature>
<feature type="non-terminal residue" evidence="3">
    <location>
        <position position="542"/>
    </location>
</feature>
<feature type="chain" id="PRO_5036129320" evidence="2">
    <location>
        <begin position="22"/>
        <end position="542"/>
    </location>
</feature>
<evidence type="ECO:0000313" key="5">
    <source>
        <dbReference type="Proteomes" id="UP000499080"/>
    </source>
</evidence>
<keyword evidence="5" id="KW-1185">Reference proteome</keyword>
<feature type="region of interest" description="Disordered" evidence="1">
    <location>
        <begin position="260"/>
        <end position="298"/>
    </location>
</feature>
<evidence type="ECO:0000313" key="4">
    <source>
        <dbReference type="EMBL" id="GBO40843.1"/>
    </source>
</evidence>
<proteinExistence type="predicted"/>
<accession>A0A4Y2WY80</accession>
<dbReference type="OrthoDB" id="6459501at2759"/>